<keyword evidence="2" id="KW-1185">Reference proteome</keyword>
<gene>
    <name evidence="1" type="ORF">AFUS01_LOCUS6877</name>
</gene>
<evidence type="ECO:0000313" key="1">
    <source>
        <dbReference type="EMBL" id="CAG7717418.1"/>
    </source>
</evidence>
<sequence length="43" mass="4694">EESVTLKLSEGALSTVLLNLNWGTSPSKLNKQPITKILLTDLK</sequence>
<proteinExistence type="predicted"/>
<feature type="non-terminal residue" evidence="1">
    <location>
        <position position="1"/>
    </location>
</feature>
<protein>
    <submittedName>
        <fullName evidence="1">Uncharacterized protein</fullName>
    </submittedName>
</protein>
<dbReference type="EMBL" id="CAJVCH010045683">
    <property type="protein sequence ID" value="CAG7717418.1"/>
    <property type="molecule type" value="Genomic_DNA"/>
</dbReference>
<comment type="caution">
    <text evidence="1">The sequence shown here is derived from an EMBL/GenBank/DDBJ whole genome shotgun (WGS) entry which is preliminary data.</text>
</comment>
<organism evidence="1 2">
    <name type="scientific">Allacma fusca</name>
    <dbReference type="NCBI Taxonomy" id="39272"/>
    <lineage>
        <taxon>Eukaryota</taxon>
        <taxon>Metazoa</taxon>
        <taxon>Ecdysozoa</taxon>
        <taxon>Arthropoda</taxon>
        <taxon>Hexapoda</taxon>
        <taxon>Collembola</taxon>
        <taxon>Symphypleona</taxon>
        <taxon>Sminthuridae</taxon>
        <taxon>Allacma</taxon>
    </lineage>
</organism>
<accession>A0A8J2JBY4</accession>
<dbReference type="Proteomes" id="UP000708208">
    <property type="component" value="Unassembled WGS sequence"/>
</dbReference>
<name>A0A8J2JBY4_9HEXA</name>
<dbReference type="AlphaFoldDB" id="A0A8J2JBY4"/>
<evidence type="ECO:0000313" key="2">
    <source>
        <dbReference type="Proteomes" id="UP000708208"/>
    </source>
</evidence>
<reference evidence="1" key="1">
    <citation type="submission" date="2021-06" db="EMBL/GenBank/DDBJ databases">
        <authorList>
            <person name="Hodson N. C."/>
            <person name="Mongue J. A."/>
            <person name="Jaron S. K."/>
        </authorList>
    </citation>
    <scope>NUCLEOTIDE SEQUENCE</scope>
</reference>